<dbReference type="PANTHER" id="PTHR38436">
    <property type="entry name" value="POLYKETIDE CYCLASE SNOAL-LIKE DOMAIN"/>
    <property type="match status" value="1"/>
</dbReference>
<evidence type="ECO:0000259" key="1">
    <source>
        <dbReference type="Pfam" id="PF12680"/>
    </source>
</evidence>
<dbReference type="SUPFAM" id="SSF54427">
    <property type="entry name" value="NTF2-like"/>
    <property type="match status" value="1"/>
</dbReference>
<dbReference type="InterPro" id="IPR009959">
    <property type="entry name" value="Cyclase_SnoaL-like"/>
</dbReference>
<gene>
    <name evidence="2" type="ORF">D3874_01795</name>
</gene>
<dbReference type="GO" id="GO:0030638">
    <property type="term" value="P:polyketide metabolic process"/>
    <property type="evidence" value="ECO:0007669"/>
    <property type="project" value="InterPro"/>
</dbReference>
<reference evidence="2 3" key="1">
    <citation type="submission" date="2018-09" db="EMBL/GenBank/DDBJ databases">
        <authorList>
            <person name="Zhu H."/>
        </authorList>
    </citation>
    <scope>NUCLEOTIDE SEQUENCE [LARGE SCALE GENOMIC DNA]</scope>
    <source>
        <strain evidence="2 3">K1W22B-8</strain>
    </source>
</reference>
<sequence>MEDLKAARERTIRAHMQLENEADWEAVLATFERPRYEFQVPFPGTDGATSVFDGREQVMAYFSGSRAAFPDLGNEVIHVVVGDGDIAMVEFYLVGTHLNPLKTPFGDLPPTGKRIKVRMAATFEFKPGSDKIVSERPYTDPRAILRQLGIAA</sequence>
<keyword evidence="3" id="KW-1185">Reference proteome</keyword>
<comment type="caution">
    <text evidence="2">The sequence shown here is derived from an EMBL/GenBank/DDBJ whole genome shotgun (WGS) entry which is preliminary data.</text>
</comment>
<protein>
    <submittedName>
        <fullName evidence="2">Nuclear transport factor 2 family protein</fullName>
    </submittedName>
</protein>
<name>A0A418WTJ9_9PROT</name>
<proteinExistence type="predicted"/>
<dbReference type="OrthoDB" id="8849037at2"/>
<organism evidence="2 3">
    <name type="scientific">Oleomonas cavernae</name>
    <dbReference type="NCBI Taxonomy" id="2320859"/>
    <lineage>
        <taxon>Bacteria</taxon>
        <taxon>Pseudomonadati</taxon>
        <taxon>Pseudomonadota</taxon>
        <taxon>Alphaproteobacteria</taxon>
        <taxon>Acetobacterales</taxon>
        <taxon>Acetobacteraceae</taxon>
        <taxon>Oleomonas</taxon>
    </lineage>
</organism>
<feature type="domain" description="SnoaL-like" evidence="1">
    <location>
        <begin position="12"/>
        <end position="133"/>
    </location>
</feature>
<dbReference type="EMBL" id="QYUK01000008">
    <property type="protein sequence ID" value="RJF94592.1"/>
    <property type="molecule type" value="Genomic_DNA"/>
</dbReference>
<evidence type="ECO:0000313" key="3">
    <source>
        <dbReference type="Proteomes" id="UP000284605"/>
    </source>
</evidence>
<dbReference type="InterPro" id="IPR037401">
    <property type="entry name" value="SnoaL-like"/>
</dbReference>
<dbReference type="Gene3D" id="3.10.450.50">
    <property type="match status" value="1"/>
</dbReference>
<dbReference type="RefSeq" id="WP_119775810.1">
    <property type="nucleotide sequence ID" value="NZ_QYUK01000008.1"/>
</dbReference>
<dbReference type="Pfam" id="PF12680">
    <property type="entry name" value="SnoaL_2"/>
    <property type="match status" value="1"/>
</dbReference>
<dbReference type="Proteomes" id="UP000284605">
    <property type="component" value="Unassembled WGS sequence"/>
</dbReference>
<accession>A0A418WTJ9</accession>
<evidence type="ECO:0000313" key="2">
    <source>
        <dbReference type="EMBL" id="RJF94592.1"/>
    </source>
</evidence>
<dbReference type="PANTHER" id="PTHR38436:SF1">
    <property type="entry name" value="ESTER CYCLASE"/>
    <property type="match status" value="1"/>
</dbReference>
<dbReference type="AlphaFoldDB" id="A0A418WTJ9"/>
<dbReference type="InterPro" id="IPR032710">
    <property type="entry name" value="NTF2-like_dom_sf"/>
</dbReference>